<dbReference type="GO" id="GO:0005886">
    <property type="term" value="C:plasma membrane"/>
    <property type="evidence" value="ECO:0007669"/>
    <property type="project" value="UniProtKB-SubCell"/>
</dbReference>
<reference evidence="8 9" key="1">
    <citation type="submission" date="2015-09" db="EMBL/GenBank/DDBJ databases">
        <authorList>
            <consortium name="Pathogen Informatics"/>
        </authorList>
    </citation>
    <scope>NUCLEOTIDE SEQUENCE [LARGE SCALE GENOMIC DNA]</scope>
    <source>
        <strain evidence="8 9">2789STDY5834863</strain>
    </source>
</reference>
<evidence type="ECO:0000256" key="3">
    <source>
        <dbReference type="ARBA" id="ARBA00022475"/>
    </source>
</evidence>
<dbReference type="NCBIfam" id="TIGR00797">
    <property type="entry name" value="matE"/>
    <property type="match status" value="1"/>
</dbReference>
<dbReference type="RefSeq" id="WP_055200733.1">
    <property type="nucleotide sequence ID" value="NZ_BTHH01000014.1"/>
</dbReference>
<feature type="transmembrane region" description="Helical" evidence="7">
    <location>
        <begin position="364"/>
        <end position="382"/>
    </location>
</feature>
<feature type="transmembrane region" description="Helical" evidence="7">
    <location>
        <begin position="171"/>
        <end position="193"/>
    </location>
</feature>
<feature type="transmembrane region" description="Helical" evidence="7">
    <location>
        <begin position="389"/>
        <end position="408"/>
    </location>
</feature>
<sequence length="457" mass="50304">MNEKEKVNQITEGVIWKQLLLFFFPIVFGTFFQQIYNTADTIVVGRFVGKQALAAVGGSASQIANLIVGFFVGLSSGAAVVISQFYGAKDKKNLSKALHTAFAFSIAAGIVLTVVGIFLTRPALLLMKTPADVVEDSAVYLHIYFGGMVFNLVYNMGAAILRAVGDSKRPLYVLIITCVLNIILDLLFVVAFGMGVTGVAVATVTSQVISALIVTVMLLKTREIYVLKINQIRFDRRMLFSVLRIGIPAGLESVMYNISNIVIQVFVNNLGTDTVAAWGTLGKIDAIFWMVINAFAISITTFVGQNFGAGKYHRMRKSVSVCMVMSMVSSAVMIILMYSFAPWIYRLFTTDSAVIVHGVHMSRFLLPSYFIYVIIGILSGALRGTGKVLVPMLLTCGGVCSLRILWLFTAGQMYPGINTIMLSYPVSWSITAVLFVVYYFMKFPGKEKAEHFRRQKQ</sequence>
<protein>
    <submittedName>
        <fullName evidence="8">Multidrug export protein mepA</fullName>
    </submittedName>
</protein>
<dbReference type="InterPro" id="IPR002528">
    <property type="entry name" value="MATE_fam"/>
</dbReference>
<evidence type="ECO:0000256" key="2">
    <source>
        <dbReference type="ARBA" id="ARBA00022448"/>
    </source>
</evidence>
<dbReference type="InterPro" id="IPR048279">
    <property type="entry name" value="MdtK-like"/>
</dbReference>
<feature type="transmembrane region" description="Helical" evidence="7">
    <location>
        <begin position="286"/>
        <end position="307"/>
    </location>
</feature>
<organism evidence="8 9">
    <name type="scientific">Blautia wexlerae</name>
    <dbReference type="NCBI Taxonomy" id="418240"/>
    <lineage>
        <taxon>Bacteria</taxon>
        <taxon>Bacillati</taxon>
        <taxon>Bacillota</taxon>
        <taxon>Clostridia</taxon>
        <taxon>Lachnospirales</taxon>
        <taxon>Lachnospiraceae</taxon>
        <taxon>Blautia</taxon>
    </lineage>
</organism>
<feature type="transmembrane region" description="Helical" evidence="7">
    <location>
        <begin position="63"/>
        <end position="86"/>
    </location>
</feature>
<evidence type="ECO:0000256" key="7">
    <source>
        <dbReference type="SAM" id="Phobius"/>
    </source>
</evidence>
<feature type="transmembrane region" description="Helical" evidence="7">
    <location>
        <begin position="239"/>
        <end position="266"/>
    </location>
</feature>
<dbReference type="eggNOG" id="COG0534">
    <property type="taxonomic scope" value="Bacteria"/>
</dbReference>
<dbReference type="PANTHER" id="PTHR43549:SF3">
    <property type="entry name" value="MULTIDRUG RESISTANCE PROTEIN YPNP-RELATED"/>
    <property type="match status" value="1"/>
</dbReference>
<comment type="subcellular location">
    <subcellularLocation>
        <location evidence="1">Cell membrane</location>
        <topology evidence="1">Multi-pass membrane protein</topology>
    </subcellularLocation>
</comment>
<dbReference type="PIRSF" id="PIRSF006603">
    <property type="entry name" value="DinF"/>
    <property type="match status" value="1"/>
</dbReference>
<dbReference type="CDD" id="cd13138">
    <property type="entry name" value="MATE_yoeA_like"/>
    <property type="match status" value="1"/>
</dbReference>
<evidence type="ECO:0000313" key="8">
    <source>
        <dbReference type="EMBL" id="CUO29196.1"/>
    </source>
</evidence>
<feature type="transmembrane region" description="Helical" evidence="7">
    <location>
        <begin position="139"/>
        <end position="164"/>
    </location>
</feature>
<name>A0A174DYE3_9FIRM</name>
<feature type="transmembrane region" description="Helical" evidence="7">
    <location>
        <begin position="20"/>
        <end position="36"/>
    </location>
</feature>
<keyword evidence="5 7" id="KW-1133">Transmembrane helix</keyword>
<evidence type="ECO:0000256" key="5">
    <source>
        <dbReference type="ARBA" id="ARBA00022989"/>
    </source>
</evidence>
<keyword evidence="6 7" id="KW-0472">Membrane</keyword>
<dbReference type="AlphaFoldDB" id="A0A174DYE3"/>
<dbReference type="Proteomes" id="UP000095431">
    <property type="component" value="Unassembled WGS sequence"/>
</dbReference>
<proteinExistence type="predicted"/>
<evidence type="ECO:0000256" key="1">
    <source>
        <dbReference type="ARBA" id="ARBA00004651"/>
    </source>
</evidence>
<keyword evidence="3" id="KW-1003">Cell membrane</keyword>
<feature type="transmembrane region" description="Helical" evidence="7">
    <location>
        <begin position="319"/>
        <end position="344"/>
    </location>
</feature>
<feature type="transmembrane region" description="Helical" evidence="7">
    <location>
        <begin position="199"/>
        <end position="219"/>
    </location>
</feature>
<keyword evidence="2" id="KW-0813">Transport</keyword>
<dbReference type="GO" id="GO:0015297">
    <property type="term" value="F:antiporter activity"/>
    <property type="evidence" value="ECO:0007669"/>
    <property type="project" value="InterPro"/>
</dbReference>
<dbReference type="Pfam" id="PF01554">
    <property type="entry name" value="MatE"/>
    <property type="match status" value="2"/>
</dbReference>
<evidence type="ECO:0000256" key="4">
    <source>
        <dbReference type="ARBA" id="ARBA00022692"/>
    </source>
</evidence>
<feature type="transmembrane region" description="Helical" evidence="7">
    <location>
        <begin position="98"/>
        <end position="119"/>
    </location>
</feature>
<evidence type="ECO:0000256" key="6">
    <source>
        <dbReference type="ARBA" id="ARBA00023136"/>
    </source>
</evidence>
<gene>
    <name evidence="8" type="primary">mepA_11</name>
    <name evidence="8" type="ORF">ERS852478_02375</name>
</gene>
<evidence type="ECO:0000313" key="9">
    <source>
        <dbReference type="Proteomes" id="UP000095431"/>
    </source>
</evidence>
<dbReference type="InterPro" id="IPR052031">
    <property type="entry name" value="Membrane_Transporter-Flippase"/>
</dbReference>
<accession>A0A174DYE3</accession>
<dbReference type="EMBL" id="CYZN01000015">
    <property type="protein sequence ID" value="CUO29196.1"/>
    <property type="molecule type" value="Genomic_DNA"/>
</dbReference>
<feature type="transmembrane region" description="Helical" evidence="7">
    <location>
        <begin position="420"/>
        <end position="441"/>
    </location>
</feature>
<keyword evidence="4 7" id="KW-0812">Transmembrane</keyword>
<dbReference type="PANTHER" id="PTHR43549">
    <property type="entry name" value="MULTIDRUG RESISTANCE PROTEIN YPNP-RELATED"/>
    <property type="match status" value="1"/>
</dbReference>
<dbReference type="GO" id="GO:0042910">
    <property type="term" value="F:xenobiotic transmembrane transporter activity"/>
    <property type="evidence" value="ECO:0007669"/>
    <property type="project" value="InterPro"/>
</dbReference>